<proteinExistence type="predicted"/>
<dbReference type="PANTHER" id="PTHR10925">
    <property type="entry name" value="N-ACETYLTRANSFERASE 10"/>
    <property type="match status" value="1"/>
</dbReference>
<protein>
    <recommendedName>
        <fullName evidence="1">TmcA/NAT10 N-terminal domain-containing protein</fullName>
    </recommendedName>
</protein>
<dbReference type="GO" id="GO:0030686">
    <property type="term" value="C:90S preribosome"/>
    <property type="evidence" value="ECO:0007669"/>
    <property type="project" value="TreeGrafter"/>
</dbReference>
<reference evidence="2" key="1">
    <citation type="submission" date="2021-02" db="EMBL/GenBank/DDBJ databases">
        <authorList>
            <person name="Dougan E. K."/>
            <person name="Rhodes N."/>
            <person name="Thang M."/>
            <person name="Chan C."/>
        </authorList>
    </citation>
    <scope>NUCLEOTIDE SEQUENCE</scope>
</reference>
<dbReference type="EMBL" id="CAJNNW010028536">
    <property type="protein sequence ID" value="CAE8696593.1"/>
    <property type="molecule type" value="Genomic_DNA"/>
</dbReference>
<gene>
    <name evidence="2" type="ORF">PGLA2088_LOCUS29896</name>
</gene>
<dbReference type="GO" id="GO:1990883">
    <property type="term" value="F:18S rRNA cytidine N-acetyltransferase activity"/>
    <property type="evidence" value="ECO:0007669"/>
    <property type="project" value="TreeGrafter"/>
</dbReference>
<evidence type="ECO:0000259" key="1">
    <source>
        <dbReference type="Pfam" id="PF08351"/>
    </source>
</evidence>
<dbReference type="GO" id="GO:1904812">
    <property type="term" value="P:rRNA acetylation involved in maturation of SSU-rRNA"/>
    <property type="evidence" value="ECO:0007669"/>
    <property type="project" value="TreeGrafter"/>
</dbReference>
<evidence type="ECO:0000313" key="2">
    <source>
        <dbReference type="EMBL" id="CAE8696593.1"/>
    </source>
</evidence>
<sequence length="212" mass="24462">MRKKVDSRVRTLVENAVKTKTRCLFVLVGDRGRDQVVNLHYMVSKLSNAKPSVLWCYKKELGFSSHRKKRMKQVKRAIQRGQHDANVDDPFDLFISSTNIRYCYYKDTETVLGKTFGMCVLQDFEALTPNLLCRVIETVEGGGIILMLLNSMDSLKQLYDMSMDSHHNLRTETHVDFEPRFNERMVLSLKDCSACLVVDDELNILPISRHAK</sequence>
<dbReference type="InterPro" id="IPR013562">
    <property type="entry name" value="TmcA/NAT10_N"/>
</dbReference>
<name>A0A813KCI2_POLGL</name>
<feature type="domain" description="TmcA/NAT10 N-terminal" evidence="1">
    <location>
        <begin position="1"/>
        <end position="199"/>
    </location>
</feature>
<evidence type="ECO:0000313" key="3">
    <source>
        <dbReference type="Proteomes" id="UP000626109"/>
    </source>
</evidence>
<dbReference type="Pfam" id="PF08351">
    <property type="entry name" value="TmcA_N"/>
    <property type="match status" value="1"/>
</dbReference>
<dbReference type="InterPro" id="IPR032672">
    <property type="entry name" value="TmcA/NAT10/Kre33"/>
</dbReference>
<feature type="non-terminal residue" evidence="2">
    <location>
        <position position="1"/>
    </location>
</feature>
<dbReference type="GO" id="GO:0000049">
    <property type="term" value="F:tRNA binding"/>
    <property type="evidence" value="ECO:0007669"/>
    <property type="project" value="TreeGrafter"/>
</dbReference>
<organism evidence="2 3">
    <name type="scientific">Polarella glacialis</name>
    <name type="common">Dinoflagellate</name>
    <dbReference type="NCBI Taxonomy" id="89957"/>
    <lineage>
        <taxon>Eukaryota</taxon>
        <taxon>Sar</taxon>
        <taxon>Alveolata</taxon>
        <taxon>Dinophyceae</taxon>
        <taxon>Suessiales</taxon>
        <taxon>Suessiaceae</taxon>
        <taxon>Polarella</taxon>
    </lineage>
</organism>
<accession>A0A813KCI2</accession>
<comment type="caution">
    <text evidence="2">The sequence shown here is derived from an EMBL/GenBank/DDBJ whole genome shotgun (WGS) entry which is preliminary data.</text>
</comment>
<dbReference type="Gene3D" id="3.40.50.11040">
    <property type="match status" value="1"/>
</dbReference>
<dbReference type="AlphaFoldDB" id="A0A813KCI2"/>
<dbReference type="PANTHER" id="PTHR10925:SF5">
    <property type="entry name" value="RNA CYTIDINE ACETYLTRANSFERASE"/>
    <property type="match status" value="1"/>
</dbReference>
<dbReference type="Proteomes" id="UP000626109">
    <property type="component" value="Unassembled WGS sequence"/>
</dbReference>
<dbReference type="GO" id="GO:0005730">
    <property type="term" value="C:nucleolus"/>
    <property type="evidence" value="ECO:0007669"/>
    <property type="project" value="TreeGrafter"/>
</dbReference>